<keyword evidence="4" id="KW-0812">Transmembrane</keyword>
<sequence>MISSSFYPTKKILTGISPLGLFVLIFFFFFVPQDVVGQDPADVVPEYMWDAVVGLPPVGLSNLNPDNLTIAVATDSQDNVYTLSFGSGVDKRNADGQIGENNFIDPSYLESPLDIAIDDEGFLYIADYSDNDSNFSRHGKIRVFDPEGNPDRIIYIGFYRPMGIDVDSENIYIAEYYDGEQGPDQGSEFSRISVYDKQTENRDEVNSVDVKVPYRIAVNSQGKIFVSQAGDDDPAVLIFNGNLNYEGRLGNVQSPGSLIFDDFDYLHVVEYAGEINFGELLDFSNTGLTEAIEFSHQVYHGIEDNAFGIKIFDPNQSLVDFYQEKIEFPIDIAFNNCDKMYLLNSNVIPLLHIDNFFGHRFIPNSLESDLEIYERTPSFDSFEGPVITTCPENITVTAQSGTAFAEVEFNDPEATDNCEAEVEQTGGYPSGTEFPVGTHTIEFTATDNFGLTDICTFTITVEPSEEDENTAPLANNDDGYSTNQDEALTIPAPGVLGNDTDTEGDDLTAAIATQPENGTVILNPDGSFTYTPDSGFFGEDTFTYVANDGNLDSNEATVIITVNEITPPNTAPLANIDDEYSTNQDEALTIPAPGVLGNDTDPEGDELTAAIATQPENGTVTLNSDGSFIYTPDSGYFGEDTFTYVANDGNLDSNEATVTITVNEVTPPNTAPFANDDEYDTNQDESLTIPAPGVLGNDSDPEGDELTAAIATQPENGTITLNSDGSFIYTPDSGYFGEDTFTYIANDGNLDSNEATVTITVNEVTPPNTAPLANNDDEYSTNQDESLTIPAPGVLGNDSDPEGDELTAAIATQPENGTVTLNSDGSFTYTPDSGFFGEDTFTYVANDGNLDSNEATVTITVNEITPPNTAPLANNDDEYSTNQDEALTIPAPGVLGNDSDPEGDELTAAIATQPENGTVTLNSDGSFIYTPDSGYFGEDTFTYVANDGNLDSNEATVTITVNEVTPPNTAPFANDDEYDTNQDESLTIPAPGVLGNDSDPEGDELTAAIATQPENGTITLNSDGSFIYTPDSGYFGEDTFTYIANDGELVSDPATVMITVIAPPEPNCIDQTVYLDDNGQAQLTAEEVYGSDPDLDNVRLNLSQRSFNCSDVGNTVSVTLRVIDNQTGLSSECIAEITVEDNKPPQRINCAENRRIFTVDFGESGRNVIYEAPEFTDNCDEDLTIDIEGPEVGEFFPLGETVVTYTATDEFGNFSSCSFIIEVQPNADLEAPVFTNCPEENITVTTATGQCDVAAPFEMPEATDNSGEVSVEPTSDLGFEDRFPVGEHRVTYRATDEAGNFVECDIRVIVTEDVAPQITCPGPKTANFDPEVGFTVLDYRSEVAVSDACTDEEELRQNLVQDPAPGEVIYGNQQISFTVEDASGNLEECSFTLTLNEVTDEVAPTFVDCPSANGMTQEAAPGLCEAVVHFPVPEATDSEGNPVAVQLMSDLGPGDNFPFGPTEVAFTATGENGLTATCTFTVTIIDNEIPEIETCPDPKTANFDPEVGFIVTDYRAEVAVSDNCTSEEDLIIIQTPAPGEIIYASQDISFTVEDVSGNDNSCSFQLTLEEEAITDRLVARDDEYFVEDNSQLFYVSEQNGILVNDSFNQANLPQIEIISPPQGAVDRDPDGSFTYSPLDNFTGEDSFTYRLNDGENVSEIATVTINVSATTPSLDINCPIDQVEAFDENCQFLLPDYRSLAEVNLTTAEIAQSPAPGTMIYETQQIQLTATAGEETQICYFQVVMQDQTAPFLACPEEIYEQQNADGTFILPDYAEEIMITDNCGLATVVQDPAPGTSVSAGDEVEITLTATDNSANSTTCSFPLILTSEEVVEISCPEDQTEALLENCSFQVPDYTAMATVSNPNAVVTQSPQEGEMVSEDTVVTLTATLNGMSDECSFNLFLEDNVTPVANCVDGYLLSLTDGMASLTAEELDFNSNDNCGIVEMSIDQNIFTTEDLGDNMVTLTVTDAAGNSSTCETIVTVIGEDDGPVSCVNGVTLELDVNGEAYLNIDDVYTGNPSGELSVSRTYFTCEDVGVNRERFYYTENGEETFCEFSVTVAENFKPQVTVNNIGIDINQNGIAVLTEEDLQSIVTATDNCSNELRYEVSQDEFNCSHKGANLVNLTVTDESDNATTTSFTVFVNTPLGTCGTPLDEDDYVFVYPNPNNGSFKINTPSNVVITNIRAYDMRGRFIGHINYDETVTEYAMSLGEVETAVYVLRLMILRNGREEELIRRVIVRNL</sequence>
<keyword evidence="1" id="KW-0732">Signal</keyword>
<dbReference type="InterPro" id="IPR003410">
    <property type="entry name" value="HYR_dom"/>
</dbReference>
<dbReference type="InterPro" id="IPR011042">
    <property type="entry name" value="6-blade_b-propeller_TolB-like"/>
</dbReference>
<reference evidence="6 7" key="1">
    <citation type="submission" date="2023-09" db="EMBL/GenBank/DDBJ databases">
        <authorList>
            <person name="Rey-Velasco X."/>
        </authorList>
    </citation>
    <scope>NUCLEOTIDE SEQUENCE [LARGE SCALE GENOMIC DNA]</scope>
    <source>
        <strain evidence="6 7">F225</strain>
    </source>
</reference>
<evidence type="ECO:0000256" key="2">
    <source>
        <dbReference type="ARBA" id="ARBA00022737"/>
    </source>
</evidence>
<keyword evidence="4" id="KW-0472">Membrane</keyword>
<dbReference type="PANTHER" id="PTHR24273">
    <property type="entry name" value="FI04643P-RELATED"/>
    <property type="match status" value="1"/>
</dbReference>
<accession>A0ABU3DUD0</accession>
<evidence type="ECO:0000256" key="1">
    <source>
        <dbReference type="ARBA" id="ARBA00022729"/>
    </source>
</evidence>
<dbReference type="Gene3D" id="2.120.10.30">
    <property type="entry name" value="TolB, C-terminal domain"/>
    <property type="match status" value="1"/>
</dbReference>
<dbReference type="Pfam" id="PF17963">
    <property type="entry name" value="Big_9"/>
    <property type="match status" value="7"/>
</dbReference>
<name>A0ABU3DUD0_9FLAO</name>
<evidence type="ECO:0000313" key="6">
    <source>
        <dbReference type="EMBL" id="MDT0687253.1"/>
    </source>
</evidence>
<dbReference type="PROSITE" id="PS50825">
    <property type="entry name" value="HYR"/>
    <property type="match status" value="6"/>
</dbReference>
<feature type="domain" description="HYR" evidence="5">
    <location>
        <begin position="1746"/>
        <end position="1829"/>
    </location>
</feature>
<protein>
    <submittedName>
        <fullName evidence="6">Ig-like domain-containing protein</fullName>
    </submittedName>
</protein>
<feature type="region of interest" description="Disordered" evidence="3">
    <location>
        <begin position="462"/>
        <end position="481"/>
    </location>
</feature>
<dbReference type="Pfam" id="PF18962">
    <property type="entry name" value="Por_Secre_tail"/>
    <property type="match status" value="1"/>
</dbReference>
<feature type="domain" description="HYR" evidence="5">
    <location>
        <begin position="1227"/>
        <end position="1312"/>
    </location>
</feature>
<dbReference type="SUPFAM" id="SSF101898">
    <property type="entry name" value="NHL repeat"/>
    <property type="match status" value="1"/>
</dbReference>
<comment type="caution">
    <text evidence="6">The sequence shown here is derived from an EMBL/GenBank/DDBJ whole genome shotgun (WGS) entry which is preliminary data.</text>
</comment>
<dbReference type="Gene3D" id="2.60.40.3440">
    <property type="match status" value="2"/>
</dbReference>
<feature type="domain" description="HYR" evidence="5">
    <location>
        <begin position="1399"/>
        <end position="1486"/>
    </location>
</feature>
<dbReference type="PANTHER" id="PTHR24273:SF32">
    <property type="entry name" value="HYALIN"/>
    <property type="match status" value="1"/>
</dbReference>
<dbReference type="Proteomes" id="UP001253848">
    <property type="component" value="Unassembled WGS sequence"/>
</dbReference>
<feature type="domain" description="HYR" evidence="5">
    <location>
        <begin position="1140"/>
        <end position="1225"/>
    </location>
</feature>
<dbReference type="NCBIfam" id="NF012211">
    <property type="entry name" value="tand_rpt_95"/>
    <property type="match status" value="7"/>
</dbReference>
<keyword evidence="4" id="KW-1133">Transmembrane helix</keyword>
<keyword evidence="2" id="KW-0677">Repeat</keyword>
<proteinExistence type="predicted"/>
<feature type="transmembrane region" description="Helical" evidence="4">
    <location>
        <begin position="12"/>
        <end position="31"/>
    </location>
</feature>
<dbReference type="Pfam" id="PF02494">
    <property type="entry name" value="HYR"/>
    <property type="match status" value="5"/>
</dbReference>
<evidence type="ECO:0000313" key="7">
    <source>
        <dbReference type="Proteomes" id="UP001253848"/>
    </source>
</evidence>
<dbReference type="RefSeq" id="WP_311500546.1">
    <property type="nucleotide sequence ID" value="NZ_JAVRHN010000009.1"/>
</dbReference>
<evidence type="ECO:0000259" key="5">
    <source>
        <dbReference type="PROSITE" id="PS50825"/>
    </source>
</evidence>
<organism evidence="6 7">
    <name type="scientific">Autumnicola psychrophila</name>
    <dbReference type="NCBI Taxonomy" id="3075592"/>
    <lineage>
        <taxon>Bacteria</taxon>
        <taxon>Pseudomonadati</taxon>
        <taxon>Bacteroidota</taxon>
        <taxon>Flavobacteriia</taxon>
        <taxon>Flavobacteriales</taxon>
        <taxon>Flavobacteriaceae</taxon>
        <taxon>Autumnicola</taxon>
    </lineage>
</organism>
<evidence type="ECO:0000256" key="4">
    <source>
        <dbReference type="SAM" id="Phobius"/>
    </source>
</evidence>
<evidence type="ECO:0000256" key="3">
    <source>
        <dbReference type="SAM" id="MobiDB-lite"/>
    </source>
</evidence>
<feature type="domain" description="HYR" evidence="5">
    <location>
        <begin position="1487"/>
        <end position="1570"/>
    </location>
</feature>
<dbReference type="Gene3D" id="2.60.40.2810">
    <property type="match status" value="5"/>
</dbReference>
<dbReference type="InterPro" id="IPR026444">
    <property type="entry name" value="Secre_tail"/>
</dbReference>
<feature type="domain" description="HYR" evidence="5">
    <location>
        <begin position="380"/>
        <end position="463"/>
    </location>
</feature>
<keyword evidence="7" id="KW-1185">Reference proteome</keyword>
<dbReference type="EMBL" id="JAVRHN010000009">
    <property type="protein sequence ID" value="MDT0687253.1"/>
    <property type="molecule type" value="Genomic_DNA"/>
</dbReference>
<gene>
    <name evidence="6" type="ORF">RM541_12845</name>
</gene>